<dbReference type="Proteomes" id="UP000650466">
    <property type="component" value="Unassembled WGS sequence"/>
</dbReference>
<keyword evidence="8" id="KW-0067">ATP-binding</keyword>
<feature type="domain" description="HAMP" evidence="13">
    <location>
        <begin position="286"/>
        <end position="339"/>
    </location>
</feature>
<evidence type="ECO:0000256" key="3">
    <source>
        <dbReference type="ARBA" id="ARBA00022553"/>
    </source>
</evidence>
<comment type="caution">
    <text evidence="14">The sequence shown here is derived from an EMBL/GenBank/DDBJ whole genome shotgun (WGS) entry which is preliminary data.</text>
</comment>
<dbReference type="PANTHER" id="PTHR34220">
    <property type="entry name" value="SENSOR HISTIDINE KINASE YPDA"/>
    <property type="match status" value="1"/>
</dbReference>
<keyword evidence="11 12" id="KW-0472">Membrane</keyword>
<dbReference type="InterPro" id="IPR010559">
    <property type="entry name" value="Sig_transdc_His_kin_internal"/>
</dbReference>
<dbReference type="Gene3D" id="3.30.565.10">
    <property type="entry name" value="Histidine kinase-like ATPase, C-terminal domain"/>
    <property type="match status" value="1"/>
</dbReference>
<dbReference type="InterPro" id="IPR003660">
    <property type="entry name" value="HAMP_dom"/>
</dbReference>
<dbReference type="SMART" id="SM00387">
    <property type="entry name" value="HATPase_c"/>
    <property type="match status" value="1"/>
</dbReference>
<evidence type="ECO:0000256" key="6">
    <source>
        <dbReference type="ARBA" id="ARBA00022741"/>
    </source>
</evidence>
<evidence type="ECO:0000259" key="13">
    <source>
        <dbReference type="PROSITE" id="PS50885"/>
    </source>
</evidence>
<dbReference type="Gene3D" id="6.10.340.10">
    <property type="match status" value="1"/>
</dbReference>
<evidence type="ECO:0000256" key="5">
    <source>
        <dbReference type="ARBA" id="ARBA00022692"/>
    </source>
</evidence>
<name>A0A926QJB3_9BACL</name>
<evidence type="ECO:0000313" key="15">
    <source>
        <dbReference type="Proteomes" id="UP000650466"/>
    </source>
</evidence>
<comment type="subcellular location">
    <subcellularLocation>
        <location evidence="1">Cell membrane</location>
        <topology evidence="1">Multi-pass membrane protein</topology>
    </subcellularLocation>
</comment>
<keyword evidence="7 14" id="KW-0418">Kinase</keyword>
<evidence type="ECO:0000256" key="8">
    <source>
        <dbReference type="ARBA" id="ARBA00022840"/>
    </source>
</evidence>
<accession>A0A926QJB3</accession>
<keyword evidence="6" id="KW-0547">Nucleotide-binding</keyword>
<organism evidence="14 15">
    <name type="scientific">Paenibacillus sedimenti</name>
    <dbReference type="NCBI Taxonomy" id="2770274"/>
    <lineage>
        <taxon>Bacteria</taxon>
        <taxon>Bacillati</taxon>
        <taxon>Bacillota</taxon>
        <taxon>Bacilli</taxon>
        <taxon>Bacillales</taxon>
        <taxon>Paenibacillaceae</taxon>
        <taxon>Paenibacillus</taxon>
    </lineage>
</organism>
<dbReference type="GO" id="GO:0005886">
    <property type="term" value="C:plasma membrane"/>
    <property type="evidence" value="ECO:0007669"/>
    <property type="project" value="UniProtKB-SubCell"/>
</dbReference>
<keyword evidence="9 12" id="KW-1133">Transmembrane helix</keyword>
<keyword evidence="5 12" id="KW-0812">Transmembrane</keyword>
<evidence type="ECO:0000256" key="12">
    <source>
        <dbReference type="SAM" id="Phobius"/>
    </source>
</evidence>
<dbReference type="CDD" id="cd06225">
    <property type="entry name" value="HAMP"/>
    <property type="match status" value="1"/>
</dbReference>
<gene>
    <name evidence="14" type="ORF">ICC18_15515</name>
</gene>
<keyword evidence="10" id="KW-0902">Two-component regulatory system</keyword>
<evidence type="ECO:0000256" key="1">
    <source>
        <dbReference type="ARBA" id="ARBA00004651"/>
    </source>
</evidence>
<proteinExistence type="predicted"/>
<evidence type="ECO:0000256" key="9">
    <source>
        <dbReference type="ARBA" id="ARBA00022989"/>
    </source>
</evidence>
<dbReference type="InterPro" id="IPR003594">
    <property type="entry name" value="HATPase_dom"/>
</dbReference>
<dbReference type="PROSITE" id="PS50885">
    <property type="entry name" value="HAMP"/>
    <property type="match status" value="1"/>
</dbReference>
<dbReference type="GO" id="GO:0005524">
    <property type="term" value="F:ATP binding"/>
    <property type="evidence" value="ECO:0007669"/>
    <property type="project" value="UniProtKB-KW"/>
</dbReference>
<dbReference type="SUPFAM" id="SSF55874">
    <property type="entry name" value="ATPase domain of HSP90 chaperone/DNA topoisomerase II/histidine kinase"/>
    <property type="match status" value="1"/>
</dbReference>
<evidence type="ECO:0000313" key="14">
    <source>
        <dbReference type="EMBL" id="MBD0381536.1"/>
    </source>
</evidence>
<dbReference type="Pfam" id="PF06580">
    <property type="entry name" value="His_kinase"/>
    <property type="match status" value="1"/>
</dbReference>
<dbReference type="EMBL" id="JACVVD010000004">
    <property type="protein sequence ID" value="MBD0381536.1"/>
    <property type="molecule type" value="Genomic_DNA"/>
</dbReference>
<keyword evidence="3" id="KW-0597">Phosphoprotein</keyword>
<evidence type="ECO:0000256" key="4">
    <source>
        <dbReference type="ARBA" id="ARBA00022679"/>
    </source>
</evidence>
<evidence type="ECO:0000256" key="11">
    <source>
        <dbReference type="ARBA" id="ARBA00023136"/>
    </source>
</evidence>
<dbReference type="Pfam" id="PF02518">
    <property type="entry name" value="HATPase_c"/>
    <property type="match status" value="1"/>
</dbReference>
<dbReference type="SUPFAM" id="SSF158472">
    <property type="entry name" value="HAMP domain-like"/>
    <property type="match status" value="1"/>
</dbReference>
<dbReference type="InterPro" id="IPR036890">
    <property type="entry name" value="HATPase_C_sf"/>
</dbReference>
<evidence type="ECO:0000256" key="2">
    <source>
        <dbReference type="ARBA" id="ARBA00022475"/>
    </source>
</evidence>
<keyword evidence="4" id="KW-0808">Transferase</keyword>
<evidence type="ECO:0000256" key="7">
    <source>
        <dbReference type="ARBA" id="ARBA00022777"/>
    </source>
</evidence>
<reference evidence="14" key="1">
    <citation type="submission" date="2020-09" db="EMBL/GenBank/DDBJ databases">
        <title>Draft Genome Sequence of Paenibacillus sp. WST5.</title>
        <authorList>
            <person name="Bao Z."/>
        </authorList>
    </citation>
    <scope>NUCLEOTIDE SEQUENCE</scope>
    <source>
        <strain evidence="14">WST5</strain>
    </source>
</reference>
<evidence type="ECO:0000256" key="10">
    <source>
        <dbReference type="ARBA" id="ARBA00023012"/>
    </source>
</evidence>
<protein>
    <submittedName>
        <fullName evidence="14">Sensor histidine kinase</fullName>
    </submittedName>
</protein>
<dbReference type="RefSeq" id="WP_188175300.1">
    <property type="nucleotide sequence ID" value="NZ_JACVVD010000004.1"/>
</dbReference>
<keyword evidence="15" id="KW-1185">Reference proteome</keyword>
<dbReference type="InterPro" id="IPR050640">
    <property type="entry name" value="Bact_2-comp_sensor_kinase"/>
</dbReference>
<dbReference type="Pfam" id="PF00672">
    <property type="entry name" value="HAMP"/>
    <property type="match status" value="1"/>
</dbReference>
<dbReference type="PANTHER" id="PTHR34220:SF11">
    <property type="entry name" value="SENSOR PROTEIN KINASE HPTS"/>
    <property type="match status" value="1"/>
</dbReference>
<dbReference type="SMART" id="SM00304">
    <property type="entry name" value="HAMP"/>
    <property type="match status" value="1"/>
</dbReference>
<feature type="transmembrane region" description="Helical" evidence="12">
    <location>
        <begin position="266"/>
        <end position="289"/>
    </location>
</feature>
<dbReference type="AlphaFoldDB" id="A0A926QJB3"/>
<keyword evidence="2" id="KW-1003">Cell membrane</keyword>
<dbReference type="GO" id="GO:0000155">
    <property type="term" value="F:phosphorelay sensor kinase activity"/>
    <property type="evidence" value="ECO:0007669"/>
    <property type="project" value="InterPro"/>
</dbReference>
<sequence>MSTWWNRFVPKRLGNRLFLAFLLLILLPLLSFQIYQYSRIESLLRWEMNVKSLQQAEFMKKTLLDLRLNVYEMYVQMERSPAIHEVFQSPETMDALTRAGNIQGWLEGRSKVYDHIQFVRVVIADDRGNVYKWNTGAEVDAQKFVQEEGFAHLTESQSTWWHPSGKTMYSVLRTSIDNKPIGWLKQEIDFEALLYDISRGLLLQQLYYLMDEQRVIVATTGRLSALPEEAGFVTHRLELPGTELELISKLPLDQYFGDLESLKHQALLTIALLAVVFGVITYVTASAITRPLNLLQRRMSEVVSKQFNTHVPAAQYRGELRDLADSFNGMVKDLQKAVQQLKLEERQREAIRFQMLMQQMNPHFLLNTLNTIKWNVTSKNDMETAEICVALGRLLEASLNDDADLIFLKNELELLQAYAHIQNFRYDQRFKFTIEHEEALVHTLVPKLSLQPLVENCIVHGLQFMKTGGEITIRIYRDGVTLVMDVEDNGIGMEASSQLPRLSKRKGIGVANLRERLQLLYRESASLEMILLEQGTRVRIRMPFLYSKPYSEV</sequence>